<reference evidence="1 2" key="1">
    <citation type="submission" date="2019-02" db="EMBL/GenBank/DDBJ databases">
        <title>Deep-cultivation of Planctomycetes and their phenomic and genomic characterization uncovers novel biology.</title>
        <authorList>
            <person name="Wiegand S."/>
            <person name="Jogler M."/>
            <person name="Boedeker C."/>
            <person name="Pinto D."/>
            <person name="Vollmers J."/>
            <person name="Rivas-Marin E."/>
            <person name="Kohn T."/>
            <person name="Peeters S.H."/>
            <person name="Heuer A."/>
            <person name="Rast P."/>
            <person name="Oberbeckmann S."/>
            <person name="Bunk B."/>
            <person name="Jeske O."/>
            <person name="Meyerdierks A."/>
            <person name="Storesund J.E."/>
            <person name="Kallscheuer N."/>
            <person name="Luecker S."/>
            <person name="Lage O.M."/>
            <person name="Pohl T."/>
            <person name="Merkel B.J."/>
            <person name="Hornburger P."/>
            <person name="Mueller R.-W."/>
            <person name="Bruemmer F."/>
            <person name="Labrenz M."/>
            <person name="Spormann A.M."/>
            <person name="Op den Camp H."/>
            <person name="Overmann J."/>
            <person name="Amann R."/>
            <person name="Jetten M.S.M."/>
            <person name="Mascher T."/>
            <person name="Medema M.H."/>
            <person name="Devos D.P."/>
            <person name="Kaster A.-K."/>
            <person name="Ovreas L."/>
            <person name="Rohde M."/>
            <person name="Galperin M.Y."/>
            <person name="Jogler C."/>
        </authorList>
    </citation>
    <scope>NUCLEOTIDE SEQUENCE [LARGE SCALE GENOMIC DNA]</scope>
    <source>
        <strain evidence="1 2">SV_7m_r</strain>
    </source>
</reference>
<gene>
    <name evidence="1" type="ORF">SV7mr_21940</name>
</gene>
<sequence>MPRVVARSGLLAEIIWLRWRRMPGIRLCNSVELDEFGAVGADPCLGWSLSWLVPVLVGPCLGWSLSWLVPVLVCPCLGSRRFNGPAMALGLASARRPQQALVSGIPKADVAGRALPGQGSVSRVGQESGVQAITIDDGIVAAIDSIEGAFNSRRSTSIDSTKAGGRKQAACFGGESCRQQSLVFHRDRNRPR</sequence>
<protein>
    <submittedName>
        <fullName evidence="1">Uncharacterized protein</fullName>
    </submittedName>
</protein>
<name>A0A517SU71_9BACT</name>
<keyword evidence="2" id="KW-1185">Reference proteome</keyword>
<evidence type="ECO:0000313" key="2">
    <source>
        <dbReference type="Proteomes" id="UP000315003"/>
    </source>
</evidence>
<accession>A0A517SU71</accession>
<evidence type="ECO:0000313" key="1">
    <source>
        <dbReference type="EMBL" id="QDT59685.1"/>
    </source>
</evidence>
<proteinExistence type="predicted"/>
<dbReference type="AlphaFoldDB" id="A0A517SU71"/>
<organism evidence="1 2">
    <name type="scientific">Stieleria bergensis</name>
    <dbReference type="NCBI Taxonomy" id="2528025"/>
    <lineage>
        <taxon>Bacteria</taxon>
        <taxon>Pseudomonadati</taxon>
        <taxon>Planctomycetota</taxon>
        <taxon>Planctomycetia</taxon>
        <taxon>Pirellulales</taxon>
        <taxon>Pirellulaceae</taxon>
        <taxon>Stieleria</taxon>
    </lineage>
</organism>
<dbReference type="Proteomes" id="UP000315003">
    <property type="component" value="Chromosome"/>
</dbReference>
<dbReference type="EMBL" id="CP036272">
    <property type="protein sequence ID" value="QDT59685.1"/>
    <property type="molecule type" value="Genomic_DNA"/>
</dbReference>